<proteinExistence type="predicted"/>
<dbReference type="Proteomes" id="UP000092634">
    <property type="component" value="Unassembled WGS sequence"/>
</dbReference>
<evidence type="ECO:0000313" key="3">
    <source>
        <dbReference type="Proteomes" id="UP000092634"/>
    </source>
</evidence>
<gene>
    <name evidence="2" type="ORF">BA896_003645</name>
</gene>
<organism evidence="2 3">
    <name type="scientific">Janthinobacterium lividum</name>
    <dbReference type="NCBI Taxonomy" id="29581"/>
    <lineage>
        <taxon>Bacteria</taxon>
        <taxon>Pseudomonadati</taxon>
        <taxon>Pseudomonadota</taxon>
        <taxon>Betaproteobacteria</taxon>
        <taxon>Burkholderiales</taxon>
        <taxon>Oxalobacteraceae</taxon>
        <taxon>Janthinobacterium</taxon>
    </lineage>
</organism>
<sequence length="224" mass="24484">MPVSLPRYIVRLFALWLVAATCLSASAAEVVAVDAPQRASLLDFYKQQYPGAPAARTVFESVPVVGSGGSEVVGSVETPPYRGHGALCRAQRSKFVLHGEGKQARWQEAGIEYYAWLDRGTCRAVAEPVRMLQRIADAELEGVLLHQKPLLERARLLMAGNTACAPLRALKFVLAAVDVGAAAPRAEERYALVFKSDRDSYARVWLRKSGAQYDAWDVTCPPVL</sequence>
<reference evidence="2 3" key="1">
    <citation type="submission" date="2016-10" db="EMBL/GenBank/DDBJ databases">
        <title>Updated version of Genome Assembly of Janthinobacterium lividum ERGS5:01.</title>
        <authorList>
            <person name="Kumar R."/>
            <person name="Acharya V."/>
            <person name="Singh D."/>
        </authorList>
    </citation>
    <scope>NUCLEOTIDE SEQUENCE [LARGE SCALE GENOMIC DNA]</scope>
    <source>
        <strain evidence="2 3">ERGS5:01</strain>
    </source>
</reference>
<feature type="chain" id="PRO_5009214543" description="Lipoprotein" evidence="1">
    <location>
        <begin position="28"/>
        <end position="224"/>
    </location>
</feature>
<evidence type="ECO:0008006" key="4">
    <source>
        <dbReference type="Google" id="ProtNLM"/>
    </source>
</evidence>
<keyword evidence="1" id="KW-0732">Signal</keyword>
<comment type="caution">
    <text evidence="2">The sequence shown here is derived from an EMBL/GenBank/DDBJ whole genome shotgun (WGS) entry which is preliminary data.</text>
</comment>
<protein>
    <recommendedName>
        <fullName evidence="4">Lipoprotein</fullName>
    </recommendedName>
</protein>
<feature type="signal peptide" evidence="1">
    <location>
        <begin position="1"/>
        <end position="27"/>
    </location>
</feature>
<name>A0A1E8PPR9_9BURK</name>
<accession>A0A1E8PPR9</accession>
<dbReference type="EMBL" id="MAQB02000001">
    <property type="protein sequence ID" value="OFJ48211.1"/>
    <property type="molecule type" value="Genomic_DNA"/>
</dbReference>
<evidence type="ECO:0000313" key="2">
    <source>
        <dbReference type="EMBL" id="OFJ48211.1"/>
    </source>
</evidence>
<evidence type="ECO:0000256" key="1">
    <source>
        <dbReference type="SAM" id="SignalP"/>
    </source>
</evidence>
<dbReference type="AlphaFoldDB" id="A0A1E8PPR9"/>